<dbReference type="SUPFAM" id="SSF69318">
    <property type="entry name" value="Integrin alpha N-terminal domain"/>
    <property type="match status" value="2"/>
</dbReference>
<sequence length="1820" mass="202649">MLKKINIILSLMIFTFISFPILADEVGTIDGQFNVNNFGDPNYHIQLIVPDSINHFTPALALDYNPNIANNEFTKGWALSAKSTISTCIAPERTQHYWHHHEYVPDLCLDGKRLVLVNGKHGSRGAEYRQINNDNIKAEIVDYGTDNEHPLPTKMKVYDGHGGYGVYQANTNNDNAYVLARTEQYDKNNNVINYQWDFSGDCFLCLKTIQYGFKKGEFGGQQFQVKFNYKSSSPQLISGHGGTFKLDDVIDNIEFSFNGSSLYQYRLTVDNAQVNGDYIAKHLSEITRCSDMYHCISPTRFTYQSTGLPALSLPQTLNGTDYKNLHDFTFGDVDGDGDKDFVGINQNNKVVVSVNQSGNYSASQALPLSAAISSAFHNKNILKDIKSIKIDLLNETDMGPLGKRISWSDIAVTTNTGVFISQFNRQNKTFSPFKLVYDRSIKCSDRVGTSHTVDCKDMQYLTGDIHYADINNDGFMDLVEVPTYGYSNKDDANSRHSFATNKLGLSDTQIKDVDNYGSVKFNDISVFYSIAKATQEHYKFGDYYSHGLSKSALASSISLYKENSIHFLPNIKFNPYITNPSDKPTFVSSALESQPQRCFRAQKGVTNKDEFSPLNTIAISSSTGASLKRPKLFDTQGTCEREVFVADLNGNGRLDKAVIDKNGTFFYFEQGLKTSSNDKETAIEFLSGGNKFSNDINNYQRNIINRKDDLSNGLVSRVTYPRQFQDVNGDGLADFVEYKDDGVYVALNDGASLLPSRLWTTSFGRRSGYDRVRKEAITGLGYNNWGEASRFVSQIWFEVPPRKLIDVNGDGVVDIVGANANGVKILLSKAQKGTLNTITDGLGRHVDIEYGKPSHQRSAVSLVSSLGVVSANKLVVTKVTSSAKGFKKNLDYSYYNFVKNPQLHLLSGFQTVKVTENTLLGQRVTNSIFYPDPLLSGHPYSTKMTLSGKLIYQKVHSFELISSAVTHSGATTGYEYPHQLAYNVLDKGYTETKSGITNSQSNISFDSYRNPLKVKECKEKQGCRDITFSYANSNPIKPQWELDRPVSRTIMYVDDLIGTHKDKQDYTYDNTVNPTTIKRYIDSVLTQTIALTYDRYGIVSASNTADNTTKPISHRQEKFTHVLQQCPSSSNHSGILFQHQILESGSHWINASTDCFDNTVQNTVYHIDQGQNITETQYSPAAFNLIQEKSYNKAAPSVNKVTHYQFTFSHIGEPGTYLVHKTSAWAPEEKNYFDAKQRWVEKSQKLVDGTSWSAVSRTFNSNDLVTSLSLPYLKGYSPQFTHYKYDDAGRILSINRPSDNNLSFHYNSLSKPDVVISDNQNNTKTISYDGFGRIISIENALNDNVSYQYAPWAGISNITDAVNQQWHVTYNGARQQIKLVDPYIGVLTFDHDSFNNLTSEHYGNGDIVNYAFDNLGRLTSKSSSKDHKQYRYYFDSLGREFKSETSLSGRVTYRKQRTYFPSGLQKSKSVYDTSSGHAVTNLVTYNYTSSGQLKNQTVDGLGIENHYLNGYLDSVKGLNNGQSFISSTLEAKNFYTAYKKLKQVYVNLKSMQASCDAQKKIVADHERGNALPYNPLHNGVDPRIASGVHFTGGINPAIASGFHATGAINPAIASHAHTLGAMSASVAAAHSFGAIARQSFGASPPPTTTSIVRGLLGGNLIDNHHTDILKSCTNGLSAFPIDALNNAEKLLPSLHFATTHPIGSISGTTSYNTFDVLALTLFTAHHSMQPEMLFTIKKQDALISASHVDFGNGTQQSIVRMSNTGQIANIKTVRAGDNLQNINFDYNDLNLLNTKTNLITGRTETYQYDDLQRISRINVS</sequence>
<evidence type="ECO:0000313" key="1">
    <source>
        <dbReference type="EMBL" id="MBR9728820.1"/>
    </source>
</evidence>
<proteinExistence type="predicted"/>
<dbReference type="RefSeq" id="WP_212593344.1">
    <property type="nucleotide sequence ID" value="NZ_JAAIKR010000012.1"/>
</dbReference>
<organism evidence="1 2">
    <name type="scientific">Shewanella intestini</name>
    <dbReference type="NCBI Taxonomy" id="2017544"/>
    <lineage>
        <taxon>Bacteria</taxon>
        <taxon>Pseudomonadati</taxon>
        <taxon>Pseudomonadota</taxon>
        <taxon>Gammaproteobacteria</taxon>
        <taxon>Alteromonadales</taxon>
        <taxon>Shewanellaceae</taxon>
        <taxon>Shewanella</taxon>
    </lineage>
</organism>
<dbReference type="InterPro" id="IPR028994">
    <property type="entry name" value="Integrin_alpha_N"/>
</dbReference>
<accession>A0ABS5I467</accession>
<evidence type="ECO:0000313" key="2">
    <source>
        <dbReference type="Proteomes" id="UP000811844"/>
    </source>
</evidence>
<protein>
    <submittedName>
        <fullName evidence="1">RHS repeat protein</fullName>
    </submittedName>
</protein>
<dbReference type="Proteomes" id="UP000811844">
    <property type="component" value="Unassembled WGS sequence"/>
</dbReference>
<keyword evidence="2" id="KW-1185">Reference proteome</keyword>
<reference evidence="1 2" key="1">
    <citation type="submission" date="2020-02" db="EMBL/GenBank/DDBJ databases">
        <title>Shewanella WXL01 sp. nov., a marine bacterium isolated from green algae in Luhuitou Fringing Reef (Northern South China Sea).</title>
        <authorList>
            <person name="Wang X."/>
        </authorList>
    </citation>
    <scope>NUCLEOTIDE SEQUENCE [LARGE SCALE GENOMIC DNA]</scope>
    <source>
        <strain evidence="1 2">MCCC 1A01895</strain>
    </source>
</reference>
<dbReference type="Gene3D" id="2.180.10.10">
    <property type="entry name" value="RHS repeat-associated core"/>
    <property type="match status" value="1"/>
</dbReference>
<gene>
    <name evidence="1" type="ORF">G3R48_12625</name>
</gene>
<dbReference type="EMBL" id="JAAIKR010000012">
    <property type="protein sequence ID" value="MBR9728820.1"/>
    <property type="molecule type" value="Genomic_DNA"/>
</dbReference>
<comment type="caution">
    <text evidence="1">The sequence shown here is derived from an EMBL/GenBank/DDBJ whole genome shotgun (WGS) entry which is preliminary data.</text>
</comment>
<feature type="non-terminal residue" evidence="1">
    <location>
        <position position="1820"/>
    </location>
</feature>
<name>A0ABS5I467_9GAMM</name>